<evidence type="ECO:0000313" key="8">
    <source>
        <dbReference type="Proteomes" id="UP000886998"/>
    </source>
</evidence>
<feature type="region of interest" description="Disordered" evidence="6">
    <location>
        <begin position="1"/>
        <end position="116"/>
    </location>
</feature>
<dbReference type="CDD" id="cd00154">
    <property type="entry name" value="Rab"/>
    <property type="match status" value="1"/>
</dbReference>
<gene>
    <name evidence="7" type="primary">RASEF</name>
    <name evidence="7" type="ORF">TNIN_205761</name>
</gene>
<evidence type="ECO:0000256" key="3">
    <source>
        <dbReference type="ARBA" id="ARBA00022741"/>
    </source>
</evidence>
<dbReference type="Gene3D" id="3.40.50.300">
    <property type="entry name" value="P-loop containing nucleotide triphosphate hydrolases"/>
    <property type="match status" value="1"/>
</dbReference>
<evidence type="ECO:0000256" key="2">
    <source>
        <dbReference type="ARBA" id="ARBA00022490"/>
    </source>
</evidence>
<dbReference type="PROSITE" id="PS51419">
    <property type="entry name" value="RAB"/>
    <property type="match status" value="1"/>
</dbReference>
<dbReference type="GO" id="GO:0005737">
    <property type="term" value="C:cytoplasm"/>
    <property type="evidence" value="ECO:0007669"/>
    <property type="project" value="UniProtKB-SubCell"/>
</dbReference>
<evidence type="ECO:0000256" key="1">
    <source>
        <dbReference type="ARBA" id="ARBA00004496"/>
    </source>
</evidence>
<dbReference type="PROSITE" id="PS51417">
    <property type="entry name" value="ARF"/>
    <property type="match status" value="1"/>
</dbReference>
<evidence type="ECO:0000256" key="5">
    <source>
        <dbReference type="ARBA" id="ARBA00023134"/>
    </source>
</evidence>
<dbReference type="GO" id="GO:0005525">
    <property type="term" value="F:GTP binding"/>
    <property type="evidence" value="ECO:0007669"/>
    <property type="project" value="UniProtKB-KW"/>
</dbReference>
<dbReference type="PANTHER" id="PTHR47977">
    <property type="entry name" value="RAS-RELATED PROTEIN RAB"/>
    <property type="match status" value="1"/>
</dbReference>
<comment type="caution">
    <text evidence="7">The sequence shown here is derived from an EMBL/GenBank/DDBJ whole genome shotgun (WGS) entry which is preliminary data.</text>
</comment>
<dbReference type="AlphaFoldDB" id="A0A8X6X444"/>
<feature type="region of interest" description="Disordered" evidence="6">
    <location>
        <begin position="161"/>
        <end position="201"/>
    </location>
</feature>
<dbReference type="GO" id="GO:0003924">
    <property type="term" value="F:GTPase activity"/>
    <property type="evidence" value="ECO:0007669"/>
    <property type="project" value="InterPro"/>
</dbReference>
<organism evidence="7 8">
    <name type="scientific">Trichonephila inaurata madagascariensis</name>
    <dbReference type="NCBI Taxonomy" id="2747483"/>
    <lineage>
        <taxon>Eukaryota</taxon>
        <taxon>Metazoa</taxon>
        <taxon>Ecdysozoa</taxon>
        <taxon>Arthropoda</taxon>
        <taxon>Chelicerata</taxon>
        <taxon>Arachnida</taxon>
        <taxon>Araneae</taxon>
        <taxon>Araneomorphae</taxon>
        <taxon>Entelegynae</taxon>
        <taxon>Araneoidea</taxon>
        <taxon>Nephilidae</taxon>
        <taxon>Trichonephila</taxon>
        <taxon>Trichonephila inaurata</taxon>
    </lineage>
</organism>
<dbReference type="SMART" id="SM00175">
    <property type="entry name" value="RAB"/>
    <property type="match status" value="1"/>
</dbReference>
<evidence type="ECO:0000313" key="7">
    <source>
        <dbReference type="EMBL" id="GFY46539.1"/>
    </source>
</evidence>
<dbReference type="InterPro" id="IPR050227">
    <property type="entry name" value="Rab"/>
</dbReference>
<evidence type="ECO:0000256" key="4">
    <source>
        <dbReference type="ARBA" id="ARBA00023054"/>
    </source>
</evidence>
<name>A0A8X6X444_9ARAC</name>
<dbReference type="PROSITE" id="PS51421">
    <property type="entry name" value="RAS"/>
    <property type="match status" value="1"/>
</dbReference>
<keyword evidence="2" id="KW-0963">Cytoplasm</keyword>
<proteinExistence type="predicted"/>
<dbReference type="SMART" id="SM00176">
    <property type="entry name" value="RAN"/>
    <property type="match status" value="1"/>
</dbReference>
<dbReference type="PRINTS" id="PR00449">
    <property type="entry name" value="RASTRNSFRMNG"/>
</dbReference>
<evidence type="ECO:0000256" key="6">
    <source>
        <dbReference type="SAM" id="MobiDB-lite"/>
    </source>
</evidence>
<protein>
    <submittedName>
        <fullName evidence="7">Ras and EF-hand domain-containing protein</fullName>
    </submittedName>
</protein>
<dbReference type="FunFam" id="3.40.50.300:FF:001348">
    <property type="entry name" value="Ras and EF-hand domain-containing protein"/>
    <property type="match status" value="1"/>
</dbReference>
<dbReference type="SUPFAM" id="SSF52540">
    <property type="entry name" value="P-loop containing nucleoside triphosphate hydrolases"/>
    <property type="match status" value="1"/>
</dbReference>
<keyword evidence="8" id="KW-1185">Reference proteome</keyword>
<feature type="compositionally biased region" description="Polar residues" evidence="6">
    <location>
        <begin position="44"/>
        <end position="60"/>
    </location>
</feature>
<dbReference type="Pfam" id="PF00071">
    <property type="entry name" value="Ras"/>
    <property type="match status" value="1"/>
</dbReference>
<dbReference type="Proteomes" id="UP000886998">
    <property type="component" value="Unassembled WGS sequence"/>
</dbReference>
<reference evidence="7" key="1">
    <citation type="submission" date="2020-08" db="EMBL/GenBank/DDBJ databases">
        <title>Multicomponent nature underlies the extraordinary mechanical properties of spider dragline silk.</title>
        <authorList>
            <person name="Kono N."/>
            <person name="Nakamura H."/>
            <person name="Mori M."/>
            <person name="Yoshida Y."/>
            <person name="Ohtoshi R."/>
            <person name="Malay A.D."/>
            <person name="Moran D.A.P."/>
            <person name="Tomita M."/>
            <person name="Numata K."/>
            <person name="Arakawa K."/>
        </authorList>
    </citation>
    <scope>NUCLEOTIDE SEQUENCE</scope>
</reference>
<keyword evidence="5" id="KW-0342">GTP-binding</keyword>
<dbReference type="NCBIfam" id="TIGR00231">
    <property type="entry name" value="small_GTP"/>
    <property type="match status" value="1"/>
</dbReference>
<dbReference type="EMBL" id="BMAV01005474">
    <property type="protein sequence ID" value="GFY46539.1"/>
    <property type="molecule type" value="Genomic_DNA"/>
</dbReference>
<sequence length="458" mass="51552">MMCQVSGEENDEDNESCAQRRPKSMDNTYTYPIRRRPKPKDRQLAQQSLNHSDSGVSTVRDSGEVDENWDISPQCTMDSEDEYAEIDQNAIHRRERLRRDSGQSRASRPASMPPLNSEKLARIECYKDRELISFNSQDSLIPGDTLPRRKISDIKKQLGIEDKPASWNRSMSPNPPLQCSTPKERLAEQSNPHLPTPMPRTSKINCIYESIDSNESLPDNSPQSELNNNSIEVEELYEPSGPPEKTFKVIFVGDAGVGKSSFALRISKGVFVRHMSSTLGLDFLMRHLRVDGKNVAVQLWDTAGQERFRSITKTYFRKADGVMLLYDCTCEQSFLNVRQWVEDIDVACFYSMMAEKTSSGTKSSTQRIPLMIVANKIDLREMAVKTGTTCVTTEQGERLAKDCDTTFMEASAKEGSNVLHALANLVRSMITRQDLQLSASTMQLCEAKPKKSMCCGGK</sequence>
<accession>A0A8X6X444</accession>
<dbReference type="SMART" id="SM00173">
    <property type="entry name" value="RAS"/>
    <property type="match status" value="1"/>
</dbReference>
<dbReference type="InterPro" id="IPR005225">
    <property type="entry name" value="Small_GTP-bd"/>
</dbReference>
<dbReference type="SMART" id="SM00174">
    <property type="entry name" value="RHO"/>
    <property type="match status" value="1"/>
</dbReference>
<feature type="compositionally biased region" description="Polar residues" evidence="6">
    <location>
        <begin position="167"/>
        <end position="181"/>
    </location>
</feature>
<dbReference type="InterPro" id="IPR001806">
    <property type="entry name" value="Small_GTPase"/>
</dbReference>
<dbReference type="PROSITE" id="PS51420">
    <property type="entry name" value="RHO"/>
    <property type="match status" value="1"/>
</dbReference>
<keyword evidence="3" id="KW-0547">Nucleotide-binding</keyword>
<keyword evidence="4" id="KW-0175">Coiled coil</keyword>
<comment type="subcellular location">
    <subcellularLocation>
        <location evidence="1">Cytoplasm</location>
    </subcellularLocation>
</comment>
<dbReference type="InterPro" id="IPR027417">
    <property type="entry name" value="P-loop_NTPase"/>
</dbReference>
<dbReference type="OrthoDB" id="6420547at2759"/>